<name>M3BNH7_STRM1</name>
<comment type="caution">
    <text evidence="4">The sequence shown here is derived from an EMBL/GenBank/DDBJ whole genome shotgun (WGS) entry which is preliminary data.</text>
</comment>
<dbReference type="STRING" id="1223523.H340_07798"/>
<accession>M3BNH7</accession>
<dbReference type="eggNOG" id="COG1982">
    <property type="taxonomic scope" value="Bacteria"/>
</dbReference>
<reference evidence="4 5" key="1">
    <citation type="journal article" date="2013" name="Genome Announc.">
        <title>Whole-Genome Shotgun Assembly and Analysis of the Genome of Streptomyces mobaraensis DSM 40847, a Strain for Industrial Production of Microbial Transglutaminase.</title>
        <authorList>
            <person name="Yang H."/>
            <person name="He T."/>
            <person name="Wu W."/>
            <person name="Zhu W."/>
            <person name="Lu B."/>
            <person name="Sun W."/>
        </authorList>
    </citation>
    <scope>NUCLEOTIDE SEQUENCE [LARGE SCALE GENOMIC DNA]</scope>
    <source>
        <strain evidence="4 5">DSM 40847</strain>
    </source>
</reference>
<gene>
    <name evidence="4" type="ORF">H340_07798</name>
</gene>
<dbReference type="Proteomes" id="UP000011740">
    <property type="component" value="Unassembled WGS sequence"/>
</dbReference>
<dbReference type="GO" id="GO:0003824">
    <property type="term" value="F:catalytic activity"/>
    <property type="evidence" value="ECO:0007669"/>
    <property type="project" value="InterPro"/>
</dbReference>
<sequence>MMLHGRELLDRTLELAASARKRIERIDGLHVNDRADFTGSGLAADLDPLPVVIDMAELGTTGYRAADWLRDEHRVDLHLVDHRRISAQLTHADDEETVRTLLDALRDLSERASGLRPAPGDLRMEQVLPPRDAYFGPVEDVPHDRAEGRIAAEMLTPYPPGIPAALPGERLTGPVLEYLHTGIEAGMNLPDAADPELRTVRVTRETDAA</sequence>
<evidence type="ECO:0000313" key="4">
    <source>
        <dbReference type="EMBL" id="EMF01190.1"/>
    </source>
</evidence>
<evidence type="ECO:0000313" key="5">
    <source>
        <dbReference type="Proteomes" id="UP000011740"/>
    </source>
</evidence>
<keyword evidence="2" id="KW-0663">Pyridoxal phosphate</keyword>
<dbReference type="AlphaFoldDB" id="M3BNH7"/>
<organism evidence="4 5">
    <name type="scientific">Streptomyces mobaraensis (strain ATCC 29032 / DSM 40847 / JCM 4168 / NBRC 13819 / NCIMB 11159 / IPCR 16-22)</name>
    <dbReference type="NCBI Taxonomy" id="1223523"/>
    <lineage>
        <taxon>Bacteria</taxon>
        <taxon>Bacillati</taxon>
        <taxon>Actinomycetota</taxon>
        <taxon>Actinomycetes</taxon>
        <taxon>Kitasatosporales</taxon>
        <taxon>Streptomycetaceae</taxon>
        <taxon>Streptomyces</taxon>
    </lineage>
</organism>
<evidence type="ECO:0000256" key="2">
    <source>
        <dbReference type="ARBA" id="ARBA00022898"/>
    </source>
</evidence>
<evidence type="ECO:0000256" key="1">
    <source>
        <dbReference type="ARBA" id="ARBA00001933"/>
    </source>
</evidence>
<evidence type="ECO:0000259" key="3">
    <source>
        <dbReference type="Pfam" id="PF03711"/>
    </source>
</evidence>
<dbReference type="EMBL" id="AORZ01000015">
    <property type="protein sequence ID" value="EMF01190.1"/>
    <property type="molecule type" value="Genomic_DNA"/>
</dbReference>
<dbReference type="InterPro" id="IPR008286">
    <property type="entry name" value="Prn/Lys/Arg_de-COase_C"/>
</dbReference>
<dbReference type="SUPFAM" id="SSF55904">
    <property type="entry name" value="Ornithine decarboxylase C-terminal domain"/>
    <property type="match status" value="1"/>
</dbReference>
<dbReference type="PANTHER" id="PTHR43277:SF4">
    <property type="entry name" value="ARGININE DECARBOXYLASE"/>
    <property type="match status" value="1"/>
</dbReference>
<protein>
    <submittedName>
        <fullName evidence="4">Orn/Lys/Arg decarboxylase major region</fullName>
    </submittedName>
</protein>
<dbReference type="PATRIC" id="fig|1223523.3.peg.1598"/>
<dbReference type="Gene3D" id="3.90.100.10">
    <property type="entry name" value="Orn/Lys/Arg decarboxylase, C-terminal domain"/>
    <property type="match status" value="1"/>
</dbReference>
<feature type="domain" description="Orn/Lys/Arg decarboxylase C-terminal" evidence="3">
    <location>
        <begin position="126"/>
        <end position="190"/>
    </location>
</feature>
<proteinExistence type="predicted"/>
<dbReference type="InterPro" id="IPR036633">
    <property type="entry name" value="Prn/Lys/Arg_de-COase_C_sf"/>
</dbReference>
<dbReference type="PANTHER" id="PTHR43277">
    <property type="entry name" value="ARGININE DECARBOXYLASE"/>
    <property type="match status" value="1"/>
</dbReference>
<dbReference type="Pfam" id="PF03711">
    <property type="entry name" value="OKR_DC_1_C"/>
    <property type="match status" value="1"/>
</dbReference>
<comment type="cofactor">
    <cofactor evidence="1">
        <name>pyridoxal 5'-phosphate</name>
        <dbReference type="ChEBI" id="CHEBI:597326"/>
    </cofactor>
</comment>
<dbReference type="InterPro" id="IPR052357">
    <property type="entry name" value="Orn_Lys_Arg_decarboxylase-I"/>
</dbReference>